<name>A0A9W7TUY4_TRIRA</name>
<dbReference type="SUPFAM" id="SSF56112">
    <property type="entry name" value="Protein kinase-like (PK-like)"/>
    <property type="match status" value="1"/>
</dbReference>
<dbReference type="GO" id="GO:0004674">
    <property type="term" value="F:protein serine/threonine kinase activity"/>
    <property type="evidence" value="ECO:0007669"/>
    <property type="project" value="InterPro"/>
</dbReference>
<dbReference type="GO" id="GO:0045087">
    <property type="term" value="P:innate immune response"/>
    <property type="evidence" value="ECO:0007669"/>
    <property type="project" value="UniProtKB-KW"/>
</dbReference>
<dbReference type="PANTHER" id="PTHR13954">
    <property type="entry name" value="IRE1-RELATED"/>
    <property type="match status" value="1"/>
</dbReference>
<keyword evidence="4" id="KW-0391">Immunity</keyword>
<dbReference type="CDD" id="cd08330">
    <property type="entry name" value="CARD_ASC_NALP1"/>
    <property type="match status" value="1"/>
</dbReference>
<dbReference type="InterPro" id="IPR033516">
    <property type="entry name" value="CARD8/ASC/NALP1_CARD"/>
</dbReference>
<dbReference type="InterPro" id="IPR008271">
    <property type="entry name" value="Ser/Thr_kinase_AS"/>
</dbReference>
<keyword evidence="8" id="KW-0418">Kinase</keyword>
<dbReference type="FunFam" id="1.10.533.10:FF:000013">
    <property type="entry name" value="Apoptosis-associated speck-like protein containing a CARD"/>
    <property type="match status" value="1"/>
</dbReference>
<proteinExistence type="predicted"/>
<keyword evidence="9" id="KW-1185">Reference proteome</keyword>
<protein>
    <submittedName>
        <fullName evidence="8">Serine/threonine-protein kinase/endoribonuclease ire-1-like</fullName>
    </submittedName>
</protein>
<evidence type="ECO:0000259" key="7">
    <source>
        <dbReference type="PROSITE" id="PS50209"/>
    </source>
</evidence>
<dbReference type="Pfam" id="PF00619">
    <property type="entry name" value="CARD"/>
    <property type="match status" value="1"/>
</dbReference>
<dbReference type="GO" id="GO:0051082">
    <property type="term" value="F:unfolded protein binding"/>
    <property type="evidence" value="ECO:0007669"/>
    <property type="project" value="TreeGrafter"/>
</dbReference>
<comment type="subcellular location">
    <subcellularLocation>
        <location evidence="1">Cytoplasm</location>
        <location evidence="1">Cytosol</location>
    </subcellularLocation>
</comment>
<keyword evidence="5" id="KW-0395">Inflammatory response</keyword>
<evidence type="ECO:0000256" key="3">
    <source>
        <dbReference type="ARBA" id="ARBA00022588"/>
    </source>
</evidence>
<evidence type="ECO:0000256" key="5">
    <source>
        <dbReference type="ARBA" id="ARBA00023198"/>
    </source>
</evidence>
<dbReference type="InterPro" id="IPR045133">
    <property type="entry name" value="IRE1/2-like"/>
</dbReference>
<gene>
    <name evidence="8" type="ORF">IRJ41_005960</name>
</gene>
<dbReference type="SMART" id="SM00220">
    <property type="entry name" value="S_TKc"/>
    <property type="match status" value="1"/>
</dbReference>
<dbReference type="GO" id="GO:0070059">
    <property type="term" value="P:intrinsic apoptotic signaling pathway in response to endoplasmic reticulum stress"/>
    <property type="evidence" value="ECO:0007669"/>
    <property type="project" value="TreeGrafter"/>
</dbReference>
<evidence type="ECO:0000313" key="9">
    <source>
        <dbReference type="Proteomes" id="UP001059041"/>
    </source>
</evidence>
<dbReference type="InterPro" id="IPR011009">
    <property type="entry name" value="Kinase-like_dom_sf"/>
</dbReference>
<dbReference type="PROSITE" id="PS00108">
    <property type="entry name" value="PROTEIN_KINASE_ST"/>
    <property type="match status" value="1"/>
</dbReference>
<dbReference type="InterPro" id="IPR001315">
    <property type="entry name" value="CARD"/>
</dbReference>
<dbReference type="SUPFAM" id="SSF47986">
    <property type="entry name" value="DEATH domain"/>
    <property type="match status" value="1"/>
</dbReference>
<reference evidence="8" key="1">
    <citation type="submission" date="2021-02" db="EMBL/GenBank/DDBJ databases">
        <title>Comparative genomics reveals that relaxation of natural selection precedes convergent phenotypic evolution of cavefish.</title>
        <authorList>
            <person name="Peng Z."/>
        </authorList>
    </citation>
    <scope>NUCLEOTIDE SEQUENCE</scope>
    <source>
        <tissue evidence="8">Muscle</tissue>
    </source>
</reference>
<dbReference type="PROSITE" id="PS50011">
    <property type="entry name" value="PROTEIN_KINASE_DOM"/>
    <property type="match status" value="1"/>
</dbReference>
<dbReference type="GO" id="GO:0042981">
    <property type="term" value="P:regulation of apoptotic process"/>
    <property type="evidence" value="ECO:0007669"/>
    <property type="project" value="InterPro"/>
</dbReference>
<dbReference type="GO" id="GO:0005524">
    <property type="term" value="F:ATP binding"/>
    <property type="evidence" value="ECO:0007669"/>
    <property type="project" value="InterPro"/>
</dbReference>
<evidence type="ECO:0000259" key="6">
    <source>
        <dbReference type="PROSITE" id="PS50011"/>
    </source>
</evidence>
<dbReference type="InterPro" id="IPR000719">
    <property type="entry name" value="Prot_kinase_dom"/>
</dbReference>
<organism evidence="8 9">
    <name type="scientific">Triplophysa rosa</name>
    <name type="common">Cave loach</name>
    <dbReference type="NCBI Taxonomy" id="992332"/>
    <lineage>
        <taxon>Eukaryota</taxon>
        <taxon>Metazoa</taxon>
        <taxon>Chordata</taxon>
        <taxon>Craniata</taxon>
        <taxon>Vertebrata</taxon>
        <taxon>Euteleostomi</taxon>
        <taxon>Actinopterygii</taxon>
        <taxon>Neopterygii</taxon>
        <taxon>Teleostei</taxon>
        <taxon>Ostariophysi</taxon>
        <taxon>Cypriniformes</taxon>
        <taxon>Nemacheilidae</taxon>
        <taxon>Triplophysa</taxon>
    </lineage>
</organism>
<dbReference type="Gene3D" id="1.10.510.10">
    <property type="entry name" value="Transferase(Phosphotransferase) domain 1"/>
    <property type="match status" value="1"/>
</dbReference>
<keyword evidence="2" id="KW-0963">Cytoplasm</keyword>
<feature type="domain" description="CARD" evidence="7">
    <location>
        <begin position="1"/>
        <end position="89"/>
    </location>
</feature>
<evidence type="ECO:0000256" key="4">
    <source>
        <dbReference type="ARBA" id="ARBA00022859"/>
    </source>
</evidence>
<evidence type="ECO:0000313" key="8">
    <source>
        <dbReference type="EMBL" id="KAI7803366.1"/>
    </source>
</evidence>
<comment type="caution">
    <text evidence="8">The sequence shown here is derived from an EMBL/GenBank/DDBJ whole genome shotgun (WGS) entry which is preliminary data.</text>
</comment>
<keyword evidence="8" id="KW-0808">Transferase</keyword>
<dbReference type="GO" id="GO:0004521">
    <property type="term" value="F:RNA endonuclease activity"/>
    <property type="evidence" value="ECO:0007669"/>
    <property type="project" value="InterPro"/>
</dbReference>
<dbReference type="EMBL" id="JAFHDT010000011">
    <property type="protein sequence ID" value="KAI7803366.1"/>
    <property type="molecule type" value="Genomic_DNA"/>
</dbReference>
<dbReference type="PROSITE" id="PS50209">
    <property type="entry name" value="CARD"/>
    <property type="match status" value="1"/>
</dbReference>
<accession>A0A9W7TUY4</accession>
<evidence type="ECO:0000256" key="2">
    <source>
        <dbReference type="ARBA" id="ARBA00022490"/>
    </source>
</evidence>
<dbReference type="AlphaFoldDB" id="A0A9W7TUY4"/>
<sequence length="568" mass="65152">MAHQDFVDFHFAVLINRVTNVMPIADKLLEKRMLSTENYSKIKNEKTSQGKMRELLPVVKSGGPEVKSYFYEVLKLNEPYLVQDLESPSSQASSGVLQSQEETQDTPEDVLMWNQSSKKHSSTIKELQNDRLKKLVGSIYFSRNEKYFIGSGSSGTQVYLGLKGDGTEVAIKRITKNPLNNKTFENELKHLQDSNLESKNIVRYVDFAEDDDFYYLALQLCECDLESYMEDLRKPEHKDKKDAALKKIVKDVLIGLRDLHHGEVIHRDIKPKNVLIDSGKNARLADFGLSRKLGEGSAVYTARAGTRGWEAVETLGPSGDSRYRMSSDVQVAGMLVYYILTDGKHPFDVNNSDRETNIREGNYSLDDALDIVAQDLIERMINIDPAQRPTMDEALQHPYFWDDVRKKRVLKDLGDRDEVQKYELLEKLYNLFDNSKNSSRGEDPTAKLTIDEAFAQLKIQAEKRNDILSLVGEDLAKLYKLCDNAKKYCVKKTFSNWKTDLSQIWPDINQKLPEDLLGLLRVLRNKMVHVNQVFYEKNMLNHFPDFFISLYGLAKDLSWDIDDAEETP</sequence>
<evidence type="ECO:0000256" key="1">
    <source>
        <dbReference type="ARBA" id="ARBA00004514"/>
    </source>
</evidence>
<dbReference type="GO" id="GO:1990604">
    <property type="term" value="C:IRE1-TRAF2-ASK1 complex"/>
    <property type="evidence" value="ECO:0007669"/>
    <property type="project" value="TreeGrafter"/>
</dbReference>
<keyword evidence="3" id="KW-0399">Innate immunity</keyword>
<dbReference type="Proteomes" id="UP001059041">
    <property type="component" value="Linkage Group LG11"/>
</dbReference>
<dbReference type="Gene3D" id="1.10.533.10">
    <property type="entry name" value="Death Domain, Fas"/>
    <property type="match status" value="1"/>
</dbReference>
<dbReference type="Pfam" id="PF00069">
    <property type="entry name" value="Pkinase"/>
    <property type="match status" value="1"/>
</dbReference>
<dbReference type="GO" id="GO:0006954">
    <property type="term" value="P:inflammatory response"/>
    <property type="evidence" value="ECO:0007669"/>
    <property type="project" value="UniProtKB-KW"/>
</dbReference>
<dbReference type="InterPro" id="IPR011029">
    <property type="entry name" value="DEATH-like_dom_sf"/>
</dbReference>
<feature type="domain" description="Protein kinase" evidence="6">
    <location>
        <begin position="143"/>
        <end position="400"/>
    </location>
</feature>
<dbReference type="GO" id="GO:0005829">
    <property type="term" value="C:cytosol"/>
    <property type="evidence" value="ECO:0007669"/>
    <property type="project" value="UniProtKB-SubCell"/>
</dbReference>
<dbReference type="PANTHER" id="PTHR13954:SF28">
    <property type="match status" value="1"/>
</dbReference>
<dbReference type="GO" id="GO:0036498">
    <property type="term" value="P:IRE1-mediated unfolded protein response"/>
    <property type="evidence" value="ECO:0007669"/>
    <property type="project" value="TreeGrafter"/>
</dbReference>